<dbReference type="Proteomes" id="UP000638462">
    <property type="component" value="Unassembled WGS sequence"/>
</dbReference>
<gene>
    <name evidence="1" type="ORF">GCM10008027_41350</name>
</gene>
<evidence type="ECO:0000313" key="1">
    <source>
        <dbReference type="EMBL" id="GGF12254.1"/>
    </source>
</evidence>
<sequence>MSGKVVESNQLLVTDLTTNEYAFTAAPNRYSSLELYSMQVHTAPECELALNSFSKMQEFIKVLESNCSYKAEYFNASFQCRFNK</sequence>
<protein>
    <submittedName>
        <fullName evidence="1">Uncharacterized protein</fullName>
    </submittedName>
</protein>
<proteinExistence type="predicted"/>
<name>A0ABQ1U9Y2_9GAMM</name>
<comment type="caution">
    <text evidence="1">The sequence shown here is derived from an EMBL/GenBank/DDBJ whole genome shotgun (WGS) entry which is preliminary data.</text>
</comment>
<accession>A0ABQ1U9Y2</accession>
<dbReference type="EMBL" id="BMIT01000027">
    <property type="protein sequence ID" value="GGF12254.1"/>
    <property type="molecule type" value="Genomic_DNA"/>
</dbReference>
<reference evidence="2" key="1">
    <citation type="journal article" date="2019" name="Int. J. Syst. Evol. Microbiol.">
        <title>The Global Catalogue of Microorganisms (GCM) 10K type strain sequencing project: providing services to taxonomists for standard genome sequencing and annotation.</title>
        <authorList>
            <consortium name="The Broad Institute Genomics Platform"/>
            <consortium name="The Broad Institute Genome Sequencing Center for Infectious Disease"/>
            <person name="Wu L."/>
            <person name="Ma J."/>
        </authorList>
    </citation>
    <scope>NUCLEOTIDE SEQUENCE [LARGE SCALE GENOMIC DNA]</scope>
    <source>
        <strain evidence="2">CGMCC 1.15394</strain>
    </source>
</reference>
<organism evidence="1 2">
    <name type="scientific">Pseudoalteromonas gelatinilytica</name>
    <dbReference type="NCBI Taxonomy" id="1703256"/>
    <lineage>
        <taxon>Bacteria</taxon>
        <taxon>Pseudomonadati</taxon>
        <taxon>Pseudomonadota</taxon>
        <taxon>Gammaproteobacteria</taxon>
        <taxon>Alteromonadales</taxon>
        <taxon>Pseudoalteromonadaceae</taxon>
        <taxon>Pseudoalteromonas</taxon>
    </lineage>
</organism>
<keyword evidence="2" id="KW-1185">Reference proteome</keyword>
<evidence type="ECO:0000313" key="2">
    <source>
        <dbReference type="Proteomes" id="UP000638462"/>
    </source>
</evidence>